<name>A0ABY7E4E5_MYAAR</name>
<dbReference type="Proteomes" id="UP001164746">
    <property type="component" value="Chromosome 4"/>
</dbReference>
<proteinExistence type="predicted"/>
<keyword evidence="1" id="KW-1133">Transmembrane helix</keyword>
<dbReference type="PANTHER" id="PTHR31389:SF4">
    <property type="entry name" value="LD39211P"/>
    <property type="match status" value="1"/>
</dbReference>
<evidence type="ECO:0000256" key="1">
    <source>
        <dbReference type="SAM" id="Phobius"/>
    </source>
</evidence>
<sequence>MPLCWKYLIYIILISTLGLLYTLYAVKTRLDVAHSHHLNKKTTNSVVADSIILVPNARDGNALTEYKDSLVVNFTLPRRLSAIADSLCPDGFWNDDELMWNNSKTNQSRITEFEQFVKAKEWNSKELDDQPVFVTAASSNHFQEIVEMFNNFNDLRQRLSRVWALYFFNLGLSRKEEEAIIARKHKFVVWMDSSTRFKKADINILLDEGKKRGVIVTQTGGTVARRTLPTMFQYFSTHPCRFRNLPELQSGFIILYLNPFVIHRIFWPWIRCALELGCMIPAVNPEMYLKCNTYGNVYGECHRFDQSALGILLYTSYGKHISEHTFHHRNNMYLSFINH</sequence>
<feature type="transmembrane region" description="Helical" evidence="1">
    <location>
        <begin position="7"/>
        <end position="26"/>
    </location>
</feature>
<organism evidence="2 3">
    <name type="scientific">Mya arenaria</name>
    <name type="common">Soft-shell clam</name>
    <dbReference type="NCBI Taxonomy" id="6604"/>
    <lineage>
        <taxon>Eukaryota</taxon>
        <taxon>Metazoa</taxon>
        <taxon>Spiralia</taxon>
        <taxon>Lophotrochozoa</taxon>
        <taxon>Mollusca</taxon>
        <taxon>Bivalvia</taxon>
        <taxon>Autobranchia</taxon>
        <taxon>Heteroconchia</taxon>
        <taxon>Euheterodonta</taxon>
        <taxon>Imparidentia</taxon>
        <taxon>Neoheterodontei</taxon>
        <taxon>Myida</taxon>
        <taxon>Myoidea</taxon>
        <taxon>Myidae</taxon>
        <taxon>Mya</taxon>
    </lineage>
</organism>
<keyword evidence="1" id="KW-0472">Membrane</keyword>
<accession>A0ABY7E4E5</accession>
<dbReference type="EMBL" id="CP111015">
    <property type="protein sequence ID" value="WAR04074.1"/>
    <property type="molecule type" value="Genomic_DNA"/>
</dbReference>
<gene>
    <name evidence="2" type="ORF">MAR_010632</name>
</gene>
<evidence type="ECO:0000313" key="3">
    <source>
        <dbReference type="Proteomes" id="UP001164746"/>
    </source>
</evidence>
<dbReference type="PANTHER" id="PTHR31389">
    <property type="entry name" value="LD39211P"/>
    <property type="match status" value="1"/>
</dbReference>
<keyword evidence="1" id="KW-0812">Transmembrane</keyword>
<protein>
    <submittedName>
        <fullName evidence="2">Uncharacterized protein</fullName>
    </submittedName>
</protein>
<reference evidence="2" key="1">
    <citation type="submission" date="2022-11" db="EMBL/GenBank/DDBJ databases">
        <title>Centuries of genome instability and evolution in soft-shell clam transmissible cancer (bioRxiv).</title>
        <authorList>
            <person name="Hart S.F.M."/>
            <person name="Yonemitsu M.A."/>
            <person name="Giersch R.M."/>
            <person name="Beal B.F."/>
            <person name="Arriagada G."/>
            <person name="Davis B.W."/>
            <person name="Ostrander E.A."/>
            <person name="Goff S.P."/>
            <person name="Metzger M.J."/>
        </authorList>
    </citation>
    <scope>NUCLEOTIDE SEQUENCE</scope>
    <source>
        <strain evidence="2">MELC-2E11</strain>
        <tissue evidence="2">Siphon/mantle</tissue>
    </source>
</reference>
<keyword evidence="3" id="KW-1185">Reference proteome</keyword>
<evidence type="ECO:0000313" key="2">
    <source>
        <dbReference type="EMBL" id="WAR04074.1"/>
    </source>
</evidence>